<accession>A0A5C6EDL0</accession>
<dbReference type="SMART" id="SM00086">
    <property type="entry name" value="PAC"/>
    <property type="match status" value="1"/>
</dbReference>
<dbReference type="SMART" id="SM00388">
    <property type="entry name" value="HisKA"/>
    <property type="match status" value="1"/>
</dbReference>
<sequence>MLECKQPLTSHWFFCTDRIRVNKQNSPRLFVGVAIATGIAIFAMDCWLPVGIAAPVAYIAGIYFAYLSRSYKAVLLSAVLFTVLSLVGWYVSLGEDTIWKAIENRCLSILAIWMTSFFCIRFLHELRVSQDLATELSNQREQLQRSEEQARSMVALQTADLANTNDQLELTLRGANVGLWNWNAKTGEVDYSPTFMKQLGFTDETEWTCFEDWKSSLHPDDHDSAMKRVEDYFSRITDEYKSSFRLRCRDGSYRWMLAQGRAVFDDDGAPVRMMGVHVDVTEQVYAEHELKRLNLALESANTALKESNIDLQQFAYVASHDLQTPLRAIAGFSQLLQVDYSGKLDANADGYIGRIVVGVKRMQTMINDLLAYSRVQSQASPFEEVSLDDVFVDAISLLEAQIDDTQADVTSQPLPTVNGDPAQLSQLLTNLIGNALKYHSGKPVIRVWAVRNADGWSIAVNDNGIGIAPKYHERVFEVFRRLHDQQQYPGTGIGLAVCRRIAKRHGGGIRLDSAEDRGSTFWIDIPDVIEVRDSDVRNGALGDKPDQTS</sequence>
<feature type="domain" description="Histidine kinase" evidence="8">
    <location>
        <begin position="317"/>
        <end position="529"/>
    </location>
</feature>
<dbReference type="InterPro" id="IPR036890">
    <property type="entry name" value="HATPase_C_sf"/>
</dbReference>
<feature type="transmembrane region" description="Helical" evidence="7">
    <location>
        <begin position="74"/>
        <end position="93"/>
    </location>
</feature>
<dbReference type="InterPro" id="IPR001610">
    <property type="entry name" value="PAC"/>
</dbReference>
<dbReference type="Gene3D" id="3.30.565.10">
    <property type="entry name" value="Histidine kinase-like ATPase, C-terminal domain"/>
    <property type="match status" value="1"/>
</dbReference>
<dbReference type="Proteomes" id="UP000317977">
    <property type="component" value="Unassembled WGS sequence"/>
</dbReference>
<evidence type="ECO:0000256" key="7">
    <source>
        <dbReference type="SAM" id="Phobius"/>
    </source>
</evidence>
<dbReference type="PANTHER" id="PTHR43304:SF1">
    <property type="entry name" value="PAC DOMAIN-CONTAINING PROTEIN"/>
    <property type="match status" value="1"/>
</dbReference>
<dbReference type="Gene3D" id="3.30.450.20">
    <property type="entry name" value="PAS domain"/>
    <property type="match status" value="1"/>
</dbReference>
<dbReference type="SUPFAM" id="SSF55874">
    <property type="entry name" value="ATPase domain of HSP90 chaperone/DNA topoisomerase II/histidine kinase"/>
    <property type="match status" value="1"/>
</dbReference>
<dbReference type="Pfam" id="PF08447">
    <property type="entry name" value="PAS_3"/>
    <property type="match status" value="1"/>
</dbReference>
<dbReference type="CDD" id="cd00082">
    <property type="entry name" value="HisKA"/>
    <property type="match status" value="1"/>
</dbReference>
<dbReference type="SUPFAM" id="SSF55785">
    <property type="entry name" value="PYP-like sensor domain (PAS domain)"/>
    <property type="match status" value="1"/>
</dbReference>
<feature type="transmembrane region" description="Helical" evidence="7">
    <location>
        <begin position="28"/>
        <end position="44"/>
    </location>
</feature>
<dbReference type="NCBIfam" id="TIGR00229">
    <property type="entry name" value="sensory_box"/>
    <property type="match status" value="1"/>
</dbReference>
<dbReference type="PANTHER" id="PTHR43304">
    <property type="entry name" value="PHYTOCHROME-LIKE PROTEIN CPH1"/>
    <property type="match status" value="1"/>
</dbReference>
<comment type="catalytic activity">
    <reaction evidence="1">
        <text>ATP + protein L-histidine = ADP + protein N-phospho-L-histidine.</text>
        <dbReference type="EC" id="2.7.13.3"/>
    </reaction>
</comment>
<dbReference type="PROSITE" id="PS50113">
    <property type="entry name" value="PAC"/>
    <property type="match status" value="1"/>
</dbReference>
<dbReference type="InterPro" id="IPR004358">
    <property type="entry name" value="Sig_transdc_His_kin-like_C"/>
</dbReference>
<keyword evidence="11" id="KW-1185">Reference proteome</keyword>
<feature type="transmembrane region" description="Helical" evidence="7">
    <location>
        <begin position="50"/>
        <end position="67"/>
    </location>
</feature>
<protein>
    <recommendedName>
        <fullName evidence="2">histidine kinase</fullName>
        <ecNumber evidence="2">2.7.13.3</ecNumber>
    </recommendedName>
</protein>
<dbReference type="InterPro" id="IPR003594">
    <property type="entry name" value="HATPase_dom"/>
</dbReference>
<dbReference type="AlphaFoldDB" id="A0A5C6EDL0"/>
<dbReference type="InterPro" id="IPR000700">
    <property type="entry name" value="PAS-assoc_C"/>
</dbReference>
<keyword evidence="5" id="KW-0418">Kinase</keyword>
<evidence type="ECO:0000256" key="5">
    <source>
        <dbReference type="ARBA" id="ARBA00022777"/>
    </source>
</evidence>
<feature type="coiled-coil region" evidence="6">
    <location>
        <begin position="126"/>
        <end position="156"/>
    </location>
</feature>
<evidence type="ECO:0000259" key="9">
    <source>
        <dbReference type="PROSITE" id="PS50113"/>
    </source>
</evidence>
<organism evidence="10 11">
    <name type="scientific">Rubripirellula reticaptiva</name>
    <dbReference type="NCBI Taxonomy" id="2528013"/>
    <lineage>
        <taxon>Bacteria</taxon>
        <taxon>Pseudomonadati</taxon>
        <taxon>Planctomycetota</taxon>
        <taxon>Planctomycetia</taxon>
        <taxon>Pirellulales</taxon>
        <taxon>Pirellulaceae</taxon>
        <taxon>Rubripirellula</taxon>
    </lineage>
</organism>
<keyword evidence="6" id="KW-0175">Coiled coil</keyword>
<dbReference type="FunFam" id="3.30.565.10:FF:000006">
    <property type="entry name" value="Sensor histidine kinase WalK"/>
    <property type="match status" value="1"/>
</dbReference>
<evidence type="ECO:0000256" key="3">
    <source>
        <dbReference type="ARBA" id="ARBA00022553"/>
    </source>
</evidence>
<dbReference type="InterPro" id="IPR036097">
    <property type="entry name" value="HisK_dim/P_sf"/>
</dbReference>
<evidence type="ECO:0000256" key="2">
    <source>
        <dbReference type="ARBA" id="ARBA00012438"/>
    </source>
</evidence>
<keyword evidence="4 10" id="KW-0808">Transferase</keyword>
<dbReference type="InterPro" id="IPR052162">
    <property type="entry name" value="Sensor_kinase/Photoreceptor"/>
</dbReference>
<gene>
    <name evidence="10" type="primary">cph1_2</name>
    <name evidence="10" type="ORF">Poly59_57030</name>
</gene>
<evidence type="ECO:0000313" key="11">
    <source>
        <dbReference type="Proteomes" id="UP000317977"/>
    </source>
</evidence>
<dbReference type="InterPro" id="IPR003661">
    <property type="entry name" value="HisK_dim/P_dom"/>
</dbReference>
<feature type="domain" description="PAC" evidence="9">
    <location>
        <begin position="240"/>
        <end position="292"/>
    </location>
</feature>
<reference evidence="10 11" key="1">
    <citation type="submission" date="2019-02" db="EMBL/GenBank/DDBJ databases">
        <title>Deep-cultivation of Planctomycetes and their phenomic and genomic characterization uncovers novel biology.</title>
        <authorList>
            <person name="Wiegand S."/>
            <person name="Jogler M."/>
            <person name="Boedeker C."/>
            <person name="Pinto D."/>
            <person name="Vollmers J."/>
            <person name="Rivas-Marin E."/>
            <person name="Kohn T."/>
            <person name="Peeters S.H."/>
            <person name="Heuer A."/>
            <person name="Rast P."/>
            <person name="Oberbeckmann S."/>
            <person name="Bunk B."/>
            <person name="Jeske O."/>
            <person name="Meyerdierks A."/>
            <person name="Storesund J.E."/>
            <person name="Kallscheuer N."/>
            <person name="Luecker S."/>
            <person name="Lage O.M."/>
            <person name="Pohl T."/>
            <person name="Merkel B.J."/>
            <person name="Hornburger P."/>
            <person name="Mueller R.-W."/>
            <person name="Bruemmer F."/>
            <person name="Labrenz M."/>
            <person name="Spormann A.M."/>
            <person name="Op Den Camp H."/>
            <person name="Overmann J."/>
            <person name="Amann R."/>
            <person name="Jetten M.S.M."/>
            <person name="Mascher T."/>
            <person name="Medema M.H."/>
            <person name="Devos D.P."/>
            <person name="Kaster A.-K."/>
            <person name="Ovreas L."/>
            <person name="Rohde M."/>
            <person name="Galperin M.Y."/>
            <person name="Jogler C."/>
        </authorList>
    </citation>
    <scope>NUCLEOTIDE SEQUENCE [LARGE SCALE GENOMIC DNA]</scope>
    <source>
        <strain evidence="10 11">Poly59</strain>
    </source>
</reference>
<dbReference type="PROSITE" id="PS50109">
    <property type="entry name" value="HIS_KIN"/>
    <property type="match status" value="1"/>
</dbReference>
<evidence type="ECO:0000256" key="1">
    <source>
        <dbReference type="ARBA" id="ARBA00000085"/>
    </source>
</evidence>
<proteinExistence type="predicted"/>
<dbReference type="CDD" id="cd00130">
    <property type="entry name" value="PAS"/>
    <property type="match status" value="1"/>
</dbReference>
<keyword evidence="7" id="KW-1133">Transmembrane helix</keyword>
<dbReference type="SUPFAM" id="SSF47384">
    <property type="entry name" value="Homodimeric domain of signal transducing histidine kinase"/>
    <property type="match status" value="1"/>
</dbReference>
<dbReference type="Pfam" id="PF00512">
    <property type="entry name" value="HisKA"/>
    <property type="match status" value="1"/>
</dbReference>
<evidence type="ECO:0000259" key="8">
    <source>
        <dbReference type="PROSITE" id="PS50109"/>
    </source>
</evidence>
<dbReference type="Gene3D" id="1.10.287.130">
    <property type="match status" value="1"/>
</dbReference>
<keyword evidence="7" id="KW-0472">Membrane</keyword>
<evidence type="ECO:0000256" key="4">
    <source>
        <dbReference type="ARBA" id="ARBA00022679"/>
    </source>
</evidence>
<keyword evidence="7" id="KW-0812">Transmembrane</keyword>
<dbReference type="InterPro" id="IPR000014">
    <property type="entry name" value="PAS"/>
</dbReference>
<dbReference type="InterPro" id="IPR035965">
    <property type="entry name" value="PAS-like_dom_sf"/>
</dbReference>
<dbReference type="SMART" id="SM00387">
    <property type="entry name" value="HATPase_c"/>
    <property type="match status" value="1"/>
</dbReference>
<dbReference type="PRINTS" id="PR00344">
    <property type="entry name" value="BCTRLSENSOR"/>
</dbReference>
<keyword evidence="3" id="KW-0597">Phosphoprotein</keyword>
<evidence type="ECO:0000313" key="10">
    <source>
        <dbReference type="EMBL" id="TWU46730.1"/>
    </source>
</evidence>
<comment type="caution">
    <text evidence="10">The sequence shown here is derived from an EMBL/GenBank/DDBJ whole genome shotgun (WGS) entry which is preliminary data.</text>
</comment>
<dbReference type="InterPro" id="IPR005467">
    <property type="entry name" value="His_kinase_dom"/>
</dbReference>
<evidence type="ECO:0000256" key="6">
    <source>
        <dbReference type="SAM" id="Coils"/>
    </source>
</evidence>
<dbReference type="EMBL" id="SJPX01000006">
    <property type="protein sequence ID" value="TWU46730.1"/>
    <property type="molecule type" value="Genomic_DNA"/>
</dbReference>
<dbReference type="GO" id="GO:0000155">
    <property type="term" value="F:phosphorelay sensor kinase activity"/>
    <property type="evidence" value="ECO:0007669"/>
    <property type="project" value="InterPro"/>
</dbReference>
<dbReference type="InterPro" id="IPR013655">
    <property type="entry name" value="PAS_fold_3"/>
</dbReference>
<dbReference type="Pfam" id="PF02518">
    <property type="entry name" value="HATPase_c"/>
    <property type="match status" value="1"/>
</dbReference>
<dbReference type="EC" id="2.7.13.3" evidence="2"/>
<name>A0A5C6EDL0_9BACT</name>